<reference evidence="3 4" key="1">
    <citation type="submission" date="2020-08" db="EMBL/GenBank/DDBJ databases">
        <title>Sequencing the genomes of 1000 actinobacteria strains.</title>
        <authorList>
            <person name="Klenk H.-P."/>
        </authorList>
    </citation>
    <scope>NUCLEOTIDE SEQUENCE [LARGE SCALE GENOMIC DNA]</scope>
    <source>
        <strain evidence="3 4">DSM 45518</strain>
    </source>
</reference>
<dbReference type="EMBL" id="JACHMF010000001">
    <property type="protein sequence ID" value="MBB4692631.1"/>
    <property type="molecule type" value="Genomic_DNA"/>
</dbReference>
<evidence type="ECO:0000313" key="4">
    <source>
        <dbReference type="Proteomes" id="UP000542742"/>
    </source>
</evidence>
<feature type="domain" description="DUF3592" evidence="2">
    <location>
        <begin position="48"/>
        <end position="114"/>
    </location>
</feature>
<organism evidence="3 4">
    <name type="scientific">Paractinoplanes abujensis</name>
    <dbReference type="NCBI Taxonomy" id="882441"/>
    <lineage>
        <taxon>Bacteria</taxon>
        <taxon>Bacillati</taxon>
        <taxon>Actinomycetota</taxon>
        <taxon>Actinomycetes</taxon>
        <taxon>Micromonosporales</taxon>
        <taxon>Micromonosporaceae</taxon>
        <taxon>Paractinoplanes</taxon>
    </lineage>
</organism>
<gene>
    <name evidence="3" type="ORF">BKA14_002779</name>
</gene>
<name>A0A7W7CTE4_9ACTN</name>
<evidence type="ECO:0000259" key="2">
    <source>
        <dbReference type="Pfam" id="PF12158"/>
    </source>
</evidence>
<dbReference type="Proteomes" id="UP000542742">
    <property type="component" value="Unassembled WGS sequence"/>
</dbReference>
<evidence type="ECO:0000256" key="1">
    <source>
        <dbReference type="SAM" id="Phobius"/>
    </source>
</evidence>
<comment type="caution">
    <text evidence="3">The sequence shown here is derived from an EMBL/GenBank/DDBJ whole genome shotgun (WGS) entry which is preliminary data.</text>
</comment>
<dbReference type="AlphaFoldDB" id="A0A7W7CTE4"/>
<dbReference type="Pfam" id="PF12158">
    <property type="entry name" value="DUF3592"/>
    <property type="match status" value="1"/>
</dbReference>
<keyword evidence="4" id="KW-1185">Reference proteome</keyword>
<accession>A0A7W7CTE4</accession>
<keyword evidence="1" id="KW-0472">Membrane</keyword>
<sequence length="149" mass="16418">MGDESMGFEYFVTAFVVGAPAVFGLLAIVAGVRRRQRVRRLLEDGERITAVVDGNQRESHRRSADTFRPVVRFRTRDGREVRTALDGRSSDTSHLTEEPIEIAYDPADPERAVPVGERDPLVGAVVVGLVFLAFSVGAYFFVTTAGFLD</sequence>
<dbReference type="RefSeq" id="WP_184951326.1">
    <property type="nucleotide sequence ID" value="NZ_BOMC01000064.1"/>
</dbReference>
<evidence type="ECO:0000313" key="3">
    <source>
        <dbReference type="EMBL" id="MBB4692631.1"/>
    </source>
</evidence>
<feature type="transmembrane region" description="Helical" evidence="1">
    <location>
        <begin position="121"/>
        <end position="142"/>
    </location>
</feature>
<proteinExistence type="predicted"/>
<protein>
    <recommendedName>
        <fullName evidence="2">DUF3592 domain-containing protein</fullName>
    </recommendedName>
</protein>
<keyword evidence="1" id="KW-0812">Transmembrane</keyword>
<feature type="transmembrane region" description="Helical" evidence="1">
    <location>
        <begin position="12"/>
        <end position="32"/>
    </location>
</feature>
<keyword evidence="1" id="KW-1133">Transmembrane helix</keyword>
<dbReference type="InterPro" id="IPR021994">
    <property type="entry name" value="DUF3592"/>
</dbReference>